<keyword evidence="3" id="KW-1185">Reference proteome</keyword>
<evidence type="ECO:0000313" key="2">
    <source>
        <dbReference type="EMBL" id="PJJ41190.1"/>
    </source>
</evidence>
<dbReference type="Pfam" id="PF04028">
    <property type="entry name" value="DUF374"/>
    <property type="match status" value="1"/>
</dbReference>
<dbReference type="AlphaFoldDB" id="A0A2M9A647"/>
<sequence>MRRLPLKKRLFCTFIELWLRSLRINWGNSVDMSNPGILALWHQDLFAATAAFRKSGLVAFISPSSDGEILAKIAFDLGYKVVRGSSSEKTLEIREVLRQLKEGNSCAMALDGPKGPALQEKPGTRWLAERANAPVYKLEVRYGAHFSLRSWDKAKIPLPLSKLTISLSYL</sequence>
<evidence type="ECO:0000313" key="3">
    <source>
        <dbReference type="Proteomes" id="UP000231134"/>
    </source>
</evidence>
<reference evidence="2 3" key="1">
    <citation type="submission" date="2017-11" db="EMBL/GenBank/DDBJ databases">
        <title>Animal gut microbial communities from fecal samples from Wisconsin, USA.</title>
        <authorList>
            <person name="Neumann A."/>
        </authorList>
    </citation>
    <scope>NUCLEOTIDE SEQUENCE [LARGE SCALE GENOMIC DNA]</scope>
    <source>
        <strain evidence="2 3">UWS3</strain>
    </source>
</reference>
<name>A0A2M9A647_9BACT</name>
<protein>
    <recommendedName>
        <fullName evidence="1">DUF374 domain-containing protein</fullName>
    </recommendedName>
</protein>
<dbReference type="Proteomes" id="UP000231134">
    <property type="component" value="Unassembled WGS sequence"/>
</dbReference>
<proteinExistence type="predicted"/>
<comment type="caution">
    <text evidence="2">The sequence shown here is derived from an EMBL/GenBank/DDBJ whole genome shotgun (WGS) entry which is preliminary data.</text>
</comment>
<accession>A0A2M9A647</accession>
<evidence type="ECO:0000259" key="1">
    <source>
        <dbReference type="Pfam" id="PF04028"/>
    </source>
</evidence>
<dbReference type="InterPro" id="IPR007172">
    <property type="entry name" value="DUF374"/>
</dbReference>
<gene>
    <name evidence="2" type="ORF">BGX16_1149</name>
</gene>
<organism evidence="2 3">
    <name type="scientific">Hallerella succinigenes</name>
    <dbReference type="NCBI Taxonomy" id="1896222"/>
    <lineage>
        <taxon>Bacteria</taxon>
        <taxon>Pseudomonadati</taxon>
        <taxon>Fibrobacterota</taxon>
        <taxon>Fibrobacteria</taxon>
        <taxon>Fibrobacterales</taxon>
        <taxon>Fibrobacteraceae</taxon>
        <taxon>Hallerella</taxon>
    </lineage>
</organism>
<feature type="domain" description="DUF374" evidence="1">
    <location>
        <begin position="52"/>
        <end position="117"/>
    </location>
</feature>
<dbReference type="EMBL" id="PGEX01000001">
    <property type="protein sequence ID" value="PJJ41190.1"/>
    <property type="molecule type" value="Genomic_DNA"/>
</dbReference>